<dbReference type="GO" id="GO:0055085">
    <property type="term" value="P:transmembrane transport"/>
    <property type="evidence" value="ECO:0007669"/>
    <property type="project" value="InterPro"/>
</dbReference>
<comment type="subcellular location">
    <subcellularLocation>
        <location evidence="1">Cell membrane</location>
        <topology evidence="1">Multi-pass membrane protein</topology>
    </subcellularLocation>
</comment>
<evidence type="ECO:0000256" key="5">
    <source>
        <dbReference type="ARBA" id="ARBA00022989"/>
    </source>
</evidence>
<accession>A0A831RLE9</accession>
<feature type="transmembrane region" description="Helical" evidence="7">
    <location>
        <begin position="116"/>
        <end position="135"/>
    </location>
</feature>
<evidence type="ECO:0000256" key="2">
    <source>
        <dbReference type="ARBA" id="ARBA00022448"/>
    </source>
</evidence>
<evidence type="ECO:0000256" key="4">
    <source>
        <dbReference type="ARBA" id="ARBA00022692"/>
    </source>
</evidence>
<reference evidence="9" key="1">
    <citation type="journal article" date="2020" name="mSystems">
        <title>Genome- and Community-Level Interaction Insights into Carbon Utilization and Element Cycling Functions of Hydrothermarchaeota in Hydrothermal Sediment.</title>
        <authorList>
            <person name="Zhou Z."/>
            <person name="Liu Y."/>
            <person name="Xu W."/>
            <person name="Pan J."/>
            <person name="Luo Z.H."/>
            <person name="Li M."/>
        </authorList>
    </citation>
    <scope>NUCLEOTIDE SEQUENCE [LARGE SCALE GENOMIC DNA]</scope>
    <source>
        <strain evidence="9">HyVt-443</strain>
    </source>
</reference>
<feature type="transmembrane region" description="Helical" evidence="7">
    <location>
        <begin position="335"/>
        <end position="357"/>
    </location>
</feature>
<evidence type="ECO:0000259" key="8">
    <source>
        <dbReference type="Pfam" id="PF03600"/>
    </source>
</evidence>
<proteinExistence type="predicted"/>
<keyword evidence="5 7" id="KW-1133">Transmembrane helix</keyword>
<feature type="domain" description="Citrate transporter-like" evidence="8">
    <location>
        <begin position="42"/>
        <end position="290"/>
    </location>
</feature>
<sequence>MNARRLLLDFVAREWLLMASAAGLAMTSLYLQRLPAYGRQELTPIFLLLALFIAVRGIESSGALFRLGRILERGRYLPFKLVVITFLLSMVVTIDVSLVTMIPLVLSLRTRLRDPLVILVALTAHAGAALTPFGTPQNLFVFSFYGIAPGEFVRVIAPFSLGMLALFLIAALFLDRLRDGPAGESPASPAVDTRIAVVYGGLLLLVVLCVLRILPAWVALAAVLHGLLRDRYSLRIDYGLLATFILFIGLADNVRGIVAQDLEHTGHVFVLSALLSQFISNVPTTLLLTKFTGEWEALLWGVNVGGFGSLMGALANLITYRLYLNHANGDDVRAFTIRFVLFGYAAFFAGAALYLAIGPVA</sequence>
<evidence type="ECO:0000313" key="9">
    <source>
        <dbReference type="EMBL" id="HEB95611.1"/>
    </source>
</evidence>
<feature type="transmembrane region" description="Helical" evidence="7">
    <location>
        <begin position="44"/>
        <end position="65"/>
    </location>
</feature>
<evidence type="ECO:0000256" key="7">
    <source>
        <dbReference type="SAM" id="Phobius"/>
    </source>
</evidence>
<protein>
    <recommendedName>
        <fullName evidence="8">Citrate transporter-like domain-containing protein</fullName>
    </recommendedName>
</protein>
<feature type="transmembrane region" description="Helical" evidence="7">
    <location>
        <begin position="77"/>
        <end position="104"/>
    </location>
</feature>
<dbReference type="PANTHER" id="PTHR43302:SF5">
    <property type="entry name" value="TRANSPORTER ARSB-RELATED"/>
    <property type="match status" value="1"/>
</dbReference>
<keyword evidence="4 7" id="KW-0812">Transmembrane</keyword>
<feature type="transmembrane region" description="Helical" evidence="7">
    <location>
        <begin position="300"/>
        <end position="323"/>
    </location>
</feature>
<dbReference type="InterPro" id="IPR004680">
    <property type="entry name" value="Cit_transptr-like_dom"/>
</dbReference>
<keyword evidence="2" id="KW-0813">Transport</keyword>
<organism evidence="9">
    <name type="scientific">Sedimenticola thiotaurini</name>
    <dbReference type="NCBI Taxonomy" id="1543721"/>
    <lineage>
        <taxon>Bacteria</taxon>
        <taxon>Pseudomonadati</taxon>
        <taxon>Pseudomonadota</taxon>
        <taxon>Gammaproteobacteria</taxon>
        <taxon>Chromatiales</taxon>
        <taxon>Sedimenticolaceae</taxon>
        <taxon>Sedimenticola</taxon>
    </lineage>
</organism>
<feature type="transmembrane region" description="Helical" evidence="7">
    <location>
        <begin position="155"/>
        <end position="174"/>
    </location>
</feature>
<dbReference type="AlphaFoldDB" id="A0A831RLE9"/>
<dbReference type="Proteomes" id="UP000886251">
    <property type="component" value="Unassembled WGS sequence"/>
</dbReference>
<feature type="transmembrane region" description="Helical" evidence="7">
    <location>
        <begin position="195"/>
        <end position="224"/>
    </location>
</feature>
<dbReference type="PANTHER" id="PTHR43302">
    <property type="entry name" value="TRANSPORTER ARSB-RELATED"/>
    <property type="match status" value="1"/>
</dbReference>
<comment type="caution">
    <text evidence="9">The sequence shown here is derived from an EMBL/GenBank/DDBJ whole genome shotgun (WGS) entry which is preliminary data.</text>
</comment>
<keyword evidence="6 7" id="KW-0472">Membrane</keyword>
<dbReference type="GO" id="GO:0005886">
    <property type="term" value="C:plasma membrane"/>
    <property type="evidence" value="ECO:0007669"/>
    <property type="project" value="UniProtKB-SubCell"/>
</dbReference>
<keyword evidence="3" id="KW-1003">Cell membrane</keyword>
<name>A0A831RLE9_9GAMM</name>
<dbReference type="EMBL" id="DRKP01000050">
    <property type="protein sequence ID" value="HEB95611.1"/>
    <property type="molecule type" value="Genomic_DNA"/>
</dbReference>
<feature type="transmembrane region" description="Helical" evidence="7">
    <location>
        <begin position="236"/>
        <end position="254"/>
    </location>
</feature>
<dbReference type="Pfam" id="PF03600">
    <property type="entry name" value="CitMHS"/>
    <property type="match status" value="1"/>
</dbReference>
<evidence type="ECO:0000256" key="3">
    <source>
        <dbReference type="ARBA" id="ARBA00022475"/>
    </source>
</evidence>
<feature type="transmembrane region" description="Helical" evidence="7">
    <location>
        <begin position="15"/>
        <end position="32"/>
    </location>
</feature>
<gene>
    <name evidence="9" type="ORF">ENI96_04170</name>
</gene>
<evidence type="ECO:0000256" key="1">
    <source>
        <dbReference type="ARBA" id="ARBA00004651"/>
    </source>
</evidence>
<evidence type="ECO:0000256" key="6">
    <source>
        <dbReference type="ARBA" id="ARBA00023136"/>
    </source>
</evidence>
<feature type="transmembrane region" description="Helical" evidence="7">
    <location>
        <begin position="266"/>
        <end position="288"/>
    </location>
</feature>